<dbReference type="Pfam" id="PF03098">
    <property type="entry name" value="An_peroxidase"/>
    <property type="match status" value="1"/>
</dbReference>
<dbReference type="WBParaSite" id="EVEC_0000099101-mRNA-1">
    <property type="protein sequence ID" value="EVEC_0000099101-mRNA-1"/>
    <property type="gene ID" value="EVEC_0000099101"/>
</dbReference>
<dbReference type="SUPFAM" id="SSF48113">
    <property type="entry name" value="Heme-dependent peroxidases"/>
    <property type="match status" value="1"/>
</dbReference>
<keyword evidence="1" id="KW-0560">Oxidoreductase</keyword>
<dbReference type="EMBL" id="UXUI01002462">
    <property type="protein sequence ID" value="VDD85556.1"/>
    <property type="molecule type" value="Genomic_DNA"/>
</dbReference>
<keyword evidence="3" id="KW-1185">Reference proteome</keyword>
<dbReference type="AlphaFoldDB" id="A0A0N4UUD4"/>
<dbReference type="PANTHER" id="PTHR11475">
    <property type="entry name" value="OXIDASE/PEROXIDASE"/>
    <property type="match status" value="1"/>
</dbReference>
<dbReference type="GO" id="GO:0020037">
    <property type="term" value="F:heme binding"/>
    <property type="evidence" value="ECO:0007669"/>
    <property type="project" value="InterPro"/>
</dbReference>
<dbReference type="STRING" id="51028.A0A0N4UUD4"/>
<keyword evidence="1" id="KW-0575">Peroxidase</keyword>
<name>A0A0N4UUD4_ENTVE</name>
<gene>
    <name evidence="2" type="ORF">EVEC_LOCUS699</name>
</gene>
<protein>
    <submittedName>
        <fullName evidence="4">Peroxidase</fullName>
    </submittedName>
</protein>
<dbReference type="InterPro" id="IPR019791">
    <property type="entry name" value="Haem_peroxidase_animal"/>
</dbReference>
<dbReference type="InterPro" id="IPR037120">
    <property type="entry name" value="Haem_peroxidase_sf_animal"/>
</dbReference>
<organism evidence="4">
    <name type="scientific">Enterobius vermicularis</name>
    <name type="common">Human pinworm</name>
    <dbReference type="NCBI Taxonomy" id="51028"/>
    <lineage>
        <taxon>Eukaryota</taxon>
        <taxon>Metazoa</taxon>
        <taxon>Ecdysozoa</taxon>
        <taxon>Nematoda</taxon>
        <taxon>Chromadorea</taxon>
        <taxon>Rhabditida</taxon>
        <taxon>Spirurina</taxon>
        <taxon>Oxyuridomorpha</taxon>
        <taxon>Oxyuroidea</taxon>
        <taxon>Oxyuridae</taxon>
        <taxon>Enterobius</taxon>
    </lineage>
</organism>
<dbReference type="Gene3D" id="1.10.640.10">
    <property type="entry name" value="Haem peroxidase domain superfamily, animal type"/>
    <property type="match status" value="1"/>
</dbReference>
<evidence type="ECO:0000256" key="1">
    <source>
        <dbReference type="ARBA" id="ARBA00022559"/>
    </source>
</evidence>
<accession>A0A0N4UUD4</accession>
<reference evidence="2 3" key="2">
    <citation type="submission" date="2018-10" db="EMBL/GenBank/DDBJ databases">
        <authorList>
            <consortium name="Pathogen Informatics"/>
        </authorList>
    </citation>
    <scope>NUCLEOTIDE SEQUENCE [LARGE SCALE GENOMIC DNA]</scope>
</reference>
<dbReference type="GO" id="GO:0006979">
    <property type="term" value="P:response to oxidative stress"/>
    <property type="evidence" value="ECO:0007669"/>
    <property type="project" value="InterPro"/>
</dbReference>
<dbReference type="GO" id="GO:0004601">
    <property type="term" value="F:peroxidase activity"/>
    <property type="evidence" value="ECO:0007669"/>
    <property type="project" value="UniProtKB-KW"/>
</dbReference>
<dbReference type="InterPro" id="IPR010255">
    <property type="entry name" value="Haem_peroxidase_sf"/>
</dbReference>
<sequence length="173" mass="19713">MAFDRHISNALRNHLFQKAGNETSGMDLPAINIQRARDHGVHPCNDYREWCGLKRAHSFEDLGEVMSRDSYVALKSVYEHVDDIDLFPGIMSETPIKGALVGPTLACLLAEQFQRLKRCDRFYYENDVSATRFTPGQLAEIRKTKLSKLICDNSQYGRRIQSNAFLMPDDLTS</sequence>
<evidence type="ECO:0000313" key="2">
    <source>
        <dbReference type="EMBL" id="VDD85556.1"/>
    </source>
</evidence>
<evidence type="ECO:0000313" key="3">
    <source>
        <dbReference type="Proteomes" id="UP000274131"/>
    </source>
</evidence>
<dbReference type="PROSITE" id="PS50292">
    <property type="entry name" value="PEROXIDASE_3"/>
    <property type="match status" value="1"/>
</dbReference>
<dbReference type="OrthoDB" id="823504at2759"/>
<dbReference type="PANTHER" id="PTHR11475:SF131">
    <property type="entry name" value="PEROXIDASE"/>
    <property type="match status" value="1"/>
</dbReference>
<dbReference type="Proteomes" id="UP000274131">
    <property type="component" value="Unassembled WGS sequence"/>
</dbReference>
<proteinExistence type="predicted"/>
<evidence type="ECO:0000313" key="4">
    <source>
        <dbReference type="WBParaSite" id="EVEC_0000099101-mRNA-1"/>
    </source>
</evidence>
<reference evidence="4" key="1">
    <citation type="submission" date="2017-02" db="UniProtKB">
        <authorList>
            <consortium name="WormBaseParasite"/>
        </authorList>
    </citation>
    <scope>IDENTIFICATION</scope>
</reference>